<feature type="domain" description="DNA helicase Pif1-like DEAD-box helicase" evidence="2">
    <location>
        <begin position="39"/>
        <end position="260"/>
    </location>
</feature>
<dbReference type="PANTHER" id="PTHR10492">
    <property type="match status" value="1"/>
</dbReference>
<comment type="caution">
    <text evidence="3">The sequence shown here is derived from an EMBL/GenBank/DDBJ whole genome shotgun (WGS) entry which is preliminary data.</text>
</comment>
<dbReference type="GO" id="GO:0016787">
    <property type="term" value="F:hydrolase activity"/>
    <property type="evidence" value="ECO:0007669"/>
    <property type="project" value="UniProtKB-KW"/>
</dbReference>
<evidence type="ECO:0000313" key="4">
    <source>
        <dbReference type="Proteomes" id="UP001153555"/>
    </source>
</evidence>
<protein>
    <recommendedName>
        <fullName evidence="1">ATP-dependent DNA helicase</fullName>
        <ecNumber evidence="1">5.6.2.3</ecNumber>
    </recommendedName>
</protein>
<dbReference type="SUPFAM" id="SSF52540">
    <property type="entry name" value="P-loop containing nucleoside triphosphate hydrolases"/>
    <property type="match status" value="1"/>
</dbReference>
<dbReference type="GO" id="GO:0005524">
    <property type="term" value="F:ATP binding"/>
    <property type="evidence" value="ECO:0007669"/>
    <property type="project" value="UniProtKB-KW"/>
</dbReference>
<dbReference type="EC" id="5.6.2.3" evidence="1"/>
<keyword evidence="4" id="KW-1185">Reference proteome</keyword>
<evidence type="ECO:0000256" key="1">
    <source>
        <dbReference type="RuleBase" id="RU363044"/>
    </source>
</evidence>
<dbReference type="GO" id="GO:0006281">
    <property type="term" value="P:DNA repair"/>
    <property type="evidence" value="ECO:0007669"/>
    <property type="project" value="UniProtKB-KW"/>
</dbReference>
<accession>A0A9N7NAB1</accession>
<dbReference type="GO" id="GO:0000723">
    <property type="term" value="P:telomere maintenance"/>
    <property type="evidence" value="ECO:0007669"/>
    <property type="project" value="InterPro"/>
</dbReference>
<reference evidence="3" key="1">
    <citation type="submission" date="2019-12" db="EMBL/GenBank/DDBJ databases">
        <authorList>
            <person name="Scholes J."/>
        </authorList>
    </citation>
    <scope>NUCLEOTIDE SEQUENCE</scope>
</reference>
<organism evidence="3 4">
    <name type="scientific">Striga hermonthica</name>
    <name type="common">Purple witchweed</name>
    <name type="synonym">Buchnera hermonthica</name>
    <dbReference type="NCBI Taxonomy" id="68872"/>
    <lineage>
        <taxon>Eukaryota</taxon>
        <taxon>Viridiplantae</taxon>
        <taxon>Streptophyta</taxon>
        <taxon>Embryophyta</taxon>
        <taxon>Tracheophyta</taxon>
        <taxon>Spermatophyta</taxon>
        <taxon>Magnoliopsida</taxon>
        <taxon>eudicotyledons</taxon>
        <taxon>Gunneridae</taxon>
        <taxon>Pentapetalae</taxon>
        <taxon>asterids</taxon>
        <taxon>lamiids</taxon>
        <taxon>Lamiales</taxon>
        <taxon>Orobanchaceae</taxon>
        <taxon>Buchnereae</taxon>
        <taxon>Striga</taxon>
    </lineage>
</organism>
<name>A0A9N7NAB1_STRHE</name>
<keyword evidence="1" id="KW-0378">Hydrolase</keyword>
<comment type="similarity">
    <text evidence="1">Belongs to the helicase family.</text>
</comment>
<dbReference type="InterPro" id="IPR010285">
    <property type="entry name" value="DNA_helicase_pif1-like_DEAD"/>
</dbReference>
<keyword evidence="1" id="KW-0233">DNA recombination</keyword>
<keyword evidence="1" id="KW-0067">ATP-binding</keyword>
<dbReference type="EMBL" id="CACSLK010026072">
    <property type="protein sequence ID" value="CAA0825480.1"/>
    <property type="molecule type" value="Genomic_DNA"/>
</dbReference>
<dbReference type="InterPro" id="IPR027417">
    <property type="entry name" value="P-loop_NTPase"/>
</dbReference>
<dbReference type="AlphaFoldDB" id="A0A9N7NAB1"/>
<gene>
    <name evidence="3" type="ORF">SHERM_22256</name>
</gene>
<keyword evidence="1" id="KW-0234">DNA repair</keyword>
<dbReference type="Gene3D" id="3.40.50.300">
    <property type="entry name" value="P-loop containing nucleotide triphosphate hydrolases"/>
    <property type="match status" value="1"/>
</dbReference>
<keyword evidence="1" id="KW-0227">DNA damage</keyword>
<dbReference type="GO" id="GO:0006310">
    <property type="term" value="P:DNA recombination"/>
    <property type="evidence" value="ECO:0007669"/>
    <property type="project" value="UniProtKB-KW"/>
</dbReference>
<dbReference type="PANTHER" id="PTHR10492:SF101">
    <property type="entry name" value="ATP-DEPENDENT DNA HELICASE"/>
    <property type="match status" value="1"/>
</dbReference>
<sequence length="321" mass="35290">MPYPVRDHSNSTSNCLILDELNYDRKALSVEHEALLSRMTDEQKTVYSKITDVVDSANGGVFFVYGYGRTKKTYLWRTLSAGLRSNGKIVLCVASSGIASLLLPGGRTAHSRFLIPLNIHENSSCDIDQVSPLAELIIRCSLIIWDETPMMHKHCFEVVQTLLQAIMGAVDPSNSNKPFGGKSVVFGGDFQQILPVILKGSRQDIVNATINSSDIWRNCTVLRLTKNMRLQSISDAEELDELTTFAEWIASIGDGTVGGSNDGCAAIDIPEDIRLETSDDPIATIVESTYPMFKNATDDPSYLKDRAILAPTLEVVESINQ</sequence>
<dbReference type="OrthoDB" id="911765at2759"/>
<evidence type="ECO:0000259" key="2">
    <source>
        <dbReference type="Pfam" id="PF05970"/>
    </source>
</evidence>
<keyword evidence="1 3" id="KW-0347">Helicase</keyword>
<dbReference type="GO" id="GO:0043139">
    <property type="term" value="F:5'-3' DNA helicase activity"/>
    <property type="evidence" value="ECO:0007669"/>
    <property type="project" value="UniProtKB-EC"/>
</dbReference>
<evidence type="ECO:0000313" key="3">
    <source>
        <dbReference type="EMBL" id="CAA0825480.1"/>
    </source>
</evidence>
<comment type="cofactor">
    <cofactor evidence="1">
        <name>Mg(2+)</name>
        <dbReference type="ChEBI" id="CHEBI:18420"/>
    </cofactor>
</comment>
<keyword evidence="1" id="KW-0547">Nucleotide-binding</keyword>
<proteinExistence type="inferred from homology"/>
<dbReference type="Pfam" id="PF05970">
    <property type="entry name" value="PIF1"/>
    <property type="match status" value="1"/>
</dbReference>
<comment type="catalytic activity">
    <reaction evidence="1">
        <text>ATP + H2O = ADP + phosphate + H(+)</text>
        <dbReference type="Rhea" id="RHEA:13065"/>
        <dbReference type="ChEBI" id="CHEBI:15377"/>
        <dbReference type="ChEBI" id="CHEBI:15378"/>
        <dbReference type="ChEBI" id="CHEBI:30616"/>
        <dbReference type="ChEBI" id="CHEBI:43474"/>
        <dbReference type="ChEBI" id="CHEBI:456216"/>
        <dbReference type="EC" id="5.6.2.3"/>
    </reaction>
</comment>
<dbReference type="Proteomes" id="UP001153555">
    <property type="component" value="Unassembled WGS sequence"/>
</dbReference>